<sequence>MIETITAAKSFSLSKFSAKIDVIAEAGIADIIMTVFIAFDGVTTNDEIK</sequence>
<accession>A0ABP7V9F4</accession>
<name>A0ABP7V9F4_9BACI</name>
<dbReference type="EMBL" id="BAABDL010000035">
    <property type="protein sequence ID" value="GAA4062412.1"/>
    <property type="molecule type" value="Genomic_DNA"/>
</dbReference>
<keyword evidence="2" id="KW-1185">Reference proteome</keyword>
<gene>
    <name evidence="1" type="ORF">GCM10022410_06500</name>
</gene>
<protein>
    <submittedName>
        <fullName evidence="1">Uncharacterized protein</fullName>
    </submittedName>
</protein>
<comment type="caution">
    <text evidence="1">The sequence shown here is derived from an EMBL/GenBank/DDBJ whole genome shotgun (WGS) entry which is preliminary data.</text>
</comment>
<evidence type="ECO:0000313" key="1">
    <source>
        <dbReference type="EMBL" id="GAA4062412.1"/>
    </source>
</evidence>
<reference evidence="2" key="1">
    <citation type="journal article" date="2019" name="Int. J. Syst. Evol. Microbiol.">
        <title>The Global Catalogue of Microorganisms (GCM) 10K type strain sequencing project: providing services to taxonomists for standard genome sequencing and annotation.</title>
        <authorList>
            <consortium name="The Broad Institute Genomics Platform"/>
            <consortium name="The Broad Institute Genome Sequencing Center for Infectious Disease"/>
            <person name="Wu L."/>
            <person name="Ma J."/>
        </authorList>
    </citation>
    <scope>NUCLEOTIDE SEQUENCE [LARGE SCALE GENOMIC DNA]</scope>
    <source>
        <strain evidence="2">JCM 17250</strain>
    </source>
</reference>
<evidence type="ECO:0000313" key="2">
    <source>
        <dbReference type="Proteomes" id="UP001501734"/>
    </source>
</evidence>
<proteinExistence type="predicted"/>
<organism evidence="1 2">
    <name type="scientific">Amphibacillus indicireducens</name>
    <dbReference type="NCBI Taxonomy" id="1076330"/>
    <lineage>
        <taxon>Bacteria</taxon>
        <taxon>Bacillati</taxon>
        <taxon>Bacillota</taxon>
        <taxon>Bacilli</taxon>
        <taxon>Bacillales</taxon>
        <taxon>Bacillaceae</taxon>
        <taxon>Amphibacillus</taxon>
    </lineage>
</organism>
<dbReference type="Proteomes" id="UP001501734">
    <property type="component" value="Unassembled WGS sequence"/>
</dbReference>